<feature type="region of interest" description="Disordered" evidence="1">
    <location>
        <begin position="291"/>
        <end position="310"/>
    </location>
</feature>
<evidence type="ECO:0000256" key="1">
    <source>
        <dbReference type="SAM" id="MobiDB-lite"/>
    </source>
</evidence>
<dbReference type="SUPFAM" id="SSF89372">
    <property type="entry name" value="Fucose-specific lectin"/>
    <property type="match status" value="1"/>
</dbReference>
<reference evidence="3 4" key="1">
    <citation type="submission" date="2015-06" db="EMBL/GenBank/DDBJ databases">
        <authorList>
            <person name="Hoefler B.C."/>
            <person name="Straight P.D."/>
        </authorList>
    </citation>
    <scope>NUCLEOTIDE SEQUENCE [LARGE SCALE GENOMIC DNA]</scope>
    <source>
        <strain evidence="3 4">NRRL 3427</strain>
    </source>
</reference>
<evidence type="ECO:0000313" key="4">
    <source>
        <dbReference type="Proteomes" id="UP000037023"/>
    </source>
</evidence>
<gene>
    <name evidence="3" type="ORF">ADK34_35000</name>
</gene>
<feature type="chain" id="PRO_5005584985" evidence="2">
    <location>
        <begin position="20"/>
        <end position="339"/>
    </location>
</feature>
<proteinExistence type="predicted"/>
<protein>
    <submittedName>
        <fullName evidence="3">Uncharacterized protein</fullName>
    </submittedName>
</protein>
<organism evidence="3 4">
    <name type="scientific">Streptomyces viridochromogenes</name>
    <dbReference type="NCBI Taxonomy" id="1938"/>
    <lineage>
        <taxon>Bacteria</taxon>
        <taxon>Bacillati</taxon>
        <taxon>Actinomycetota</taxon>
        <taxon>Actinomycetes</taxon>
        <taxon>Kitasatosporales</taxon>
        <taxon>Streptomycetaceae</taxon>
        <taxon>Streptomyces</taxon>
    </lineage>
</organism>
<comment type="caution">
    <text evidence="3">The sequence shown here is derived from an EMBL/GenBank/DDBJ whole genome shotgun (WGS) entry which is preliminary data.</text>
</comment>
<name>A0A0L8JAN3_STRVR</name>
<evidence type="ECO:0000313" key="3">
    <source>
        <dbReference type="EMBL" id="KOG10695.1"/>
    </source>
</evidence>
<sequence length="339" mass="36977">MALTTLTLLLTAGLSPATATEGQWLNEGGPARSPEAMASDWFRGDNYQFVRGEDNQIWWRYANGSWRVMPGNGRTHHRPEVMVIEDEAGPHLVVFHTGDNGEVYYSLLGGAAGNIWSPWTQLGHVGTSNGISAAGFRNSARLTTVVGDRVWVAEMTMSNGRVTTGPYWRPQTHPRVFTASRYIHAPIITNDGVSIAREVELMDAIIGWDRNVWISHTSLDNFTNATYAAVPGNAQCESVSLGRGGPEQLVTDRNNPAWRAQRNVVLGCISPNDHQLWLNRSTDGGYTWQGWNHSTGGPSPSDAAPSIEGAPGGEVFAGISWGNDTAPFSRHMVVNKRVL</sequence>
<keyword evidence="2" id="KW-0732">Signal</keyword>
<dbReference type="EMBL" id="LGUP01000392">
    <property type="protein sequence ID" value="KOG10695.1"/>
    <property type="molecule type" value="Genomic_DNA"/>
</dbReference>
<evidence type="ECO:0000256" key="2">
    <source>
        <dbReference type="SAM" id="SignalP"/>
    </source>
</evidence>
<dbReference type="AlphaFoldDB" id="A0A0L8JAN3"/>
<accession>A0A0L8JAN3</accession>
<feature type="signal peptide" evidence="2">
    <location>
        <begin position="1"/>
        <end position="19"/>
    </location>
</feature>
<dbReference type="PATRIC" id="fig|1938.6.peg.7544"/>
<dbReference type="Proteomes" id="UP000037023">
    <property type="component" value="Unassembled WGS sequence"/>
</dbReference>